<dbReference type="EMBL" id="BLXT01005846">
    <property type="protein sequence ID" value="GFO26596.1"/>
    <property type="molecule type" value="Genomic_DNA"/>
</dbReference>
<evidence type="ECO:0000313" key="2">
    <source>
        <dbReference type="Proteomes" id="UP000735302"/>
    </source>
</evidence>
<sequence>MVTRLDWMAHRLVSSKTPTRQALLASCKAIMAELLETHVDLEDVSDLTHQALEGQLADKQLSALLEAAGLSQGHGSWPVKVSKVSSHPPGADFLLVALVASCLRGVLPPLGLRALCRSCRYVNPSVL</sequence>
<keyword evidence="2" id="KW-1185">Reference proteome</keyword>
<organism evidence="1 2">
    <name type="scientific">Plakobranchus ocellatus</name>
    <dbReference type="NCBI Taxonomy" id="259542"/>
    <lineage>
        <taxon>Eukaryota</taxon>
        <taxon>Metazoa</taxon>
        <taxon>Spiralia</taxon>
        <taxon>Lophotrochozoa</taxon>
        <taxon>Mollusca</taxon>
        <taxon>Gastropoda</taxon>
        <taxon>Heterobranchia</taxon>
        <taxon>Euthyneura</taxon>
        <taxon>Panpulmonata</taxon>
        <taxon>Sacoglossa</taxon>
        <taxon>Placobranchoidea</taxon>
        <taxon>Plakobranchidae</taxon>
        <taxon>Plakobranchus</taxon>
    </lineage>
</organism>
<comment type="caution">
    <text evidence="1">The sequence shown here is derived from an EMBL/GenBank/DDBJ whole genome shotgun (WGS) entry which is preliminary data.</text>
</comment>
<proteinExistence type="predicted"/>
<gene>
    <name evidence="1" type="ORF">PoB_005310100</name>
</gene>
<reference evidence="1 2" key="1">
    <citation type="journal article" date="2021" name="Elife">
        <title>Chloroplast acquisition without the gene transfer in kleptoplastic sea slugs, Plakobranchus ocellatus.</title>
        <authorList>
            <person name="Maeda T."/>
            <person name="Takahashi S."/>
            <person name="Yoshida T."/>
            <person name="Shimamura S."/>
            <person name="Takaki Y."/>
            <person name="Nagai Y."/>
            <person name="Toyoda A."/>
            <person name="Suzuki Y."/>
            <person name="Arimoto A."/>
            <person name="Ishii H."/>
            <person name="Satoh N."/>
            <person name="Nishiyama T."/>
            <person name="Hasebe M."/>
            <person name="Maruyama T."/>
            <person name="Minagawa J."/>
            <person name="Obokata J."/>
            <person name="Shigenobu S."/>
        </authorList>
    </citation>
    <scope>NUCLEOTIDE SEQUENCE [LARGE SCALE GENOMIC DNA]</scope>
</reference>
<protein>
    <submittedName>
        <fullName evidence="1">Histone</fullName>
    </submittedName>
</protein>
<accession>A0AAV4C5G2</accession>
<evidence type="ECO:0000313" key="1">
    <source>
        <dbReference type="EMBL" id="GFO26596.1"/>
    </source>
</evidence>
<dbReference type="AlphaFoldDB" id="A0AAV4C5G2"/>
<dbReference type="Proteomes" id="UP000735302">
    <property type="component" value="Unassembled WGS sequence"/>
</dbReference>
<name>A0AAV4C5G2_9GAST</name>